<protein>
    <submittedName>
        <fullName evidence="1">Uncharacterized protein</fullName>
    </submittedName>
</protein>
<accession>A0ACC1QH50</accession>
<dbReference type="EMBL" id="JANAKD010002231">
    <property type="protein sequence ID" value="KAJ3474252.1"/>
    <property type="molecule type" value="Genomic_DNA"/>
</dbReference>
<organism evidence="1 2">
    <name type="scientific">Lecanicillium saksenae</name>
    <dbReference type="NCBI Taxonomy" id="468837"/>
    <lineage>
        <taxon>Eukaryota</taxon>
        <taxon>Fungi</taxon>
        <taxon>Dikarya</taxon>
        <taxon>Ascomycota</taxon>
        <taxon>Pezizomycotina</taxon>
        <taxon>Sordariomycetes</taxon>
        <taxon>Hypocreomycetidae</taxon>
        <taxon>Hypocreales</taxon>
        <taxon>Cordycipitaceae</taxon>
        <taxon>Lecanicillium</taxon>
    </lineage>
</organism>
<dbReference type="Proteomes" id="UP001148737">
    <property type="component" value="Unassembled WGS sequence"/>
</dbReference>
<sequence length="144" mass="15235">MSAVGGSHLHRQPSNSTMRTASTMDTTLSGASSTSTAAATSHIAHMRLPPPTPSRLFGPSAQQQHMASSLLPVPRYVDTPSIAGSTLHGPSLDNDGASSIITFDPADDSDYDQEERRLMPMFGKKRPRSKTGSQKALKVLGMSA</sequence>
<evidence type="ECO:0000313" key="2">
    <source>
        <dbReference type="Proteomes" id="UP001148737"/>
    </source>
</evidence>
<gene>
    <name evidence="1" type="ORF">NLG97_g9926</name>
</gene>
<proteinExistence type="predicted"/>
<comment type="caution">
    <text evidence="1">The sequence shown here is derived from an EMBL/GenBank/DDBJ whole genome shotgun (WGS) entry which is preliminary data.</text>
</comment>
<keyword evidence="2" id="KW-1185">Reference proteome</keyword>
<reference evidence="1" key="1">
    <citation type="submission" date="2022-07" db="EMBL/GenBank/DDBJ databases">
        <title>Genome Sequence of Lecanicillium saksenae.</title>
        <authorList>
            <person name="Buettner E."/>
        </authorList>
    </citation>
    <scope>NUCLEOTIDE SEQUENCE</scope>
    <source>
        <strain evidence="1">VT-O1</strain>
    </source>
</reference>
<evidence type="ECO:0000313" key="1">
    <source>
        <dbReference type="EMBL" id="KAJ3474252.1"/>
    </source>
</evidence>
<name>A0ACC1QH50_9HYPO</name>